<feature type="transmembrane region" description="Helical" evidence="2">
    <location>
        <begin position="123"/>
        <end position="149"/>
    </location>
</feature>
<sequence length="222" mass="25468">MGLNTPQSKQGNLVRYGVYLFLYLIVIACKTWGLWGKKLHIAGEVFFILISLGVLYFYIRQYNHEQRYFEQRFSLPLLADYGFTIGMSILVIVSRFIVSYLQAQGHLATAYFQLTYAESDSKPLFWFLIFCIGLLLPVLQIFLSTGFFFNYYFRSQDLVSAIAGIIFSGIFFGVLNFQFSISLLVINSLSGMLFAWAYMYTQTIAMPIYLAVLNGMFMVVLA</sequence>
<name>A0ABS4MCD8_9LACO</name>
<dbReference type="Pfam" id="PF02517">
    <property type="entry name" value="Rce1-like"/>
    <property type="match status" value="1"/>
</dbReference>
<keyword evidence="2" id="KW-1133">Transmembrane helix</keyword>
<gene>
    <name evidence="4" type="ORF">J2Z60_000514</name>
</gene>
<keyword evidence="5" id="KW-1185">Reference proteome</keyword>
<keyword evidence="2" id="KW-0812">Transmembrane</keyword>
<keyword evidence="2" id="KW-0472">Membrane</keyword>
<evidence type="ECO:0000313" key="4">
    <source>
        <dbReference type="EMBL" id="MBP2057350.1"/>
    </source>
</evidence>
<comment type="similarity">
    <text evidence="1">Belongs to the UPF0177 family.</text>
</comment>
<feature type="domain" description="CAAX prenyl protease 2/Lysostaphin resistance protein A-like" evidence="3">
    <location>
        <begin position="124"/>
        <end position="210"/>
    </location>
</feature>
<feature type="transmembrane region" description="Helical" evidence="2">
    <location>
        <begin position="198"/>
        <end position="221"/>
    </location>
</feature>
<dbReference type="EMBL" id="JAGGLU010000002">
    <property type="protein sequence ID" value="MBP2057350.1"/>
    <property type="molecule type" value="Genomic_DNA"/>
</dbReference>
<feature type="transmembrane region" description="Helical" evidence="2">
    <location>
        <begin position="80"/>
        <end position="103"/>
    </location>
</feature>
<protein>
    <submittedName>
        <fullName evidence="4">Membrane protease YdiL (CAAX protease family)</fullName>
    </submittedName>
</protein>
<reference evidence="4 5" key="1">
    <citation type="submission" date="2021-03" db="EMBL/GenBank/DDBJ databases">
        <title>Genomic Encyclopedia of Type Strains, Phase IV (KMG-IV): sequencing the most valuable type-strain genomes for metagenomic binning, comparative biology and taxonomic classification.</title>
        <authorList>
            <person name="Goeker M."/>
        </authorList>
    </citation>
    <scope>NUCLEOTIDE SEQUENCE [LARGE SCALE GENOMIC DNA]</scope>
    <source>
        <strain evidence="4 5">DSM 101872</strain>
    </source>
</reference>
<proteinExistence type="inferred from homology"/>
<keyword evidence="4" id="KW-0378">Hydrolase</keyword>
<evidence type="ECO:0000256" key="2">
    <source>
        <dbReference type="SAM" id="Phobius"/>
    </source>
</evidence>
<evidence type="ECO:0000259" key="3">
    <source>
        <dbReference type="Pfam" id="PF02517"/>
    </source>
</evidence>
<dbReference type="GO" id="GO:0006508">
    <property type="term" value="P:proteolysis"/>
    <property type="evidence" value="ECO:0007669"/>
    <property type="project" value="UniProtKB-KW"/>
</dbReference>
<feature type="transmembrane region" description="Helical" evidence="2">
    <location>
        <begin position="161"/>
        <end position="186"/>
    </location>
</feature>
<dbReference type="GO" id="GO:0008233">
    <property type="term" value="F:peptidase activity"/>
    <property type="evidence" value="ECO:0007669"/>
    <property type="project" value="UniProtKB-KW"/>
</dbReference>
<organism evidence="4 5">
    <name type="scientific">Lactobacillus colini</name>
    <dbReference type="NCBI Taxonomy" id="1819254"/>
    <lineage>
        <taxon>Bacteria</taxon>
        <taxon>Bacillati</taxon>
        <taxon>Bacillota</taxon>
        <taxon>Bacilli</taxon>
        <taxon>Lactobacillales</taxon>
        <taxon>Lactobacillaceae</taxon>
        <taxon>Lactobacillus</taxon>
    </lineage>
</organism>
<accession>A0ABS4MCD8</accession>
<keyword evidence="4" id="KW-0645">Protease</keyword>
<feature type="transmembrane region" description="Helical" evidence="2">
    <location>
        <begin position="16"/>
        <end position="35"/>
    </location>
</feature>
<dbReference type="RefSeq" id="WP_209686095.1">
    <property type="nucleotide sequence ID" value="NZ_JAGGLU010000002.1"/>
</dbReference>
<feature type="transmembrane region" description="Helical" evidence="2">
    <location>
        <begin position="41"/>
        <end position="59"/>
    </location>
</feature>
<dbReference type="Proteomes" id="UP001519292">
    <property type="component" value="Unassembled WGS sequence"/>
</dbReference>
<dbReference type="InterPro" id="IPR003675">
    <property type="entry name" value="Rce1/LyrA-like_dom"/>
</dbReference>
<evidence type="ECO:0000256" key="1">
    <source>
        <dbReference type="ARBA" id="ARBA00009067"/>
    </source>
</evidence>
<comment type="caution">
    <text evidence="4">The sequence shown here is derived from an EMBL/GenBank/DDBJ whole genome shotgun (WGS) entry which is preliminary data.</text>
</comment>
<evidence type="ECO:0000313" key="5">
    <source>
        <dbReference type="Proteomes" id="UP001519292"/>
    </source>
</evidence>